<keyword evidence="3" id="KW-1185">Reference proteome</keyword>
<name>A0AAN9R7F9_PHACN</name>
<feature type="region of interest" description="Disordered" evidence="1">
    <location>
        <begin position="56"/>
        <end position="84"/>
    </location>
</feature>
<protein>
    <submittedName>
        <fullName evidence="2">Uncharacterized protein</fullName>
    </submittedName>
</protein>
<dbReference type="AlphaFoldDB" id="A0AAN9R7F9"/>
<organism evidence="2 3">
    <name type="scientific">Phaseolus coccineus</name>
    <name type="common">Scarlet runner bean</name>
    <name type="synonym">Phaseolus multiflorus</name>
    <dbReference type="NCBI Taxonomy" id="3886"/>
    <lineage>
        <taxon>Eukaryota</taxon>
        <taxon>Viridiplantae</taxon>
        <taxon>Streptophyta</taxon>
        <taxon>Embryophyta</taxon>
        <taxon>Tracheophyta</taxon>
        <taxon>Spermatophyta</taxon>
        <taxon>Magnoliopsida</taxon>
        <taxon>eudicotyledons</taxon>
        <taxon>Gunneridae</taxon>
        <taxon>Pentapetalae</taxon>
        <taxon>rosids</taxon>
        <taxon>fabids</taxon>
        <taxon>Fabales</taxon>
        <taxon>Fabaceae</taxon>
        <taxon>Papilionoideae</taxon>
        <taxon>50 kb inversion clade</taxon>
        <taxon>NPAAA clade</taxon>
        <taxon>indigoferoid/millettioid clade</taxon>
        <taxon>Phaseoleae</taxon>
        <taxon>Phaseolus</taxon>
    </lineage>
</organism>
<comment type="caution">
    <text evidence="2">The sequence shown here is derived from an EMBL/GenBank/DDBJ whole genome shotgun (WGS) entry which is preliminary data.</text>
</comment>
<evidence type="ECO:0000313" key="2">
    <source>
        <dbReference type="EMBL" id="KAK7356658.1"/>
    </source>
</evidence>
<gene>
    <name evidence="2" type="ORF">VNO80_15933</name>
</gene>
<sequence length="84" mass="8857">MLFDAPPTALENLEDRVPPTPGLGTGVPVTNPSVVGGLLELLPWREQVVVCRLEDELGTGPSGPLPRVSNSELRTGMNKGNPTV</sequence>
<feature type="region of interest" description="Disordered" evidence="1">
    <location>
        <begin position="1"/>
        <end position="25"/>
    </location>
</feature>
<evidence type="ECO:0000256" key="1">
    <source>
        <dbReference type="SAM" id="MobiDB-lite"/>
    </source>
</evidence>
<proteinExistence type="predicted"/>
<dbReference type="EMBL" id="JAYMYR010000006">
    <property type="protein sequence ID" value="KAK7356658.1"/>
    <property type="molecule type" value="Genomic_DNA"/>
</dbReference>
<evidence type="ECO:0000313" key="3">
    <source>
        <dbReference type="Proteomes" id="UP001374584"/>
    </source>
</evidence>
<reference evidence="2 3" key="1">
    <citation type="submission" date="2024-01" db="EMBL/GenBank/DDBJ databases">
        <title>The genomes of 5 underutilized Papilionoideae crops provide insights into root nodulation and disease resistanc.</title>
        <authorList>
            <person name="Jiang F."/>
        </authorList>
    </citation>
    <scope>NUCLEOTIDE SEQUENCE [LARGE SCALE GENOMIC DNA]</scope>
    <source>
        <strain evidence="2">JINMINGXINNONG_FW02</strain>
        <tissue evidence="2">Leaves</tissue>
    </source>
</reference>
<dbReference type="Proteomes" id="UP001374584">
    <property type="component" value="Unassembled WGS sequence"/>
</dbReference>
<feature type="compositionally biased region" description="Polar residues" evidence="1">
    <location>
        <begin position="68"/>
        <end position="84"/>
    </location>
</feature>
<accession>A0AAN9R7F9</accession>